<dbReference type="Pfam" id="PF06050">
    <property type="entry name" value="HGD-D"/>
    <property type="match status" value="1"/>
</dbReference>
<dbReference type="Gene3D" id="3.40.50.11890">
    <property type="match status" value="1"/>
</dbReference>
<dbReference type="EMBL" id="DTIN01000011">
    <property type="protein sequence ID" value="HFX13199.1"/>
    <property type="molecule type" value="Genomic_DNA"/>
</dbReference>
<protein>
    <submittedName>
        <fullName evidence="2">2-hydroxyacyl-CoA dehydratase</fullName>
    </submittedName>
</protein>
<accession>A0A7C3RJL4</accession>
<reference evidence="2" key="1">
    <citation type="journal article" date="2020" name="mSystems">
        <title>Genome- and Community-Level Interaction Insights into Carbon Utilization and Element Cycling Functions of Hydrothermarchaeota in Hydrothermal Sediment.</title>
        <authorList>
            <person name="Zhou Z."/>
            <person name="Liu Y."/>
            <person name="Xu W."/>
            <person name="Pan J."/>
            <person name="Luo Z.H."/>
            <person name="Li M."/>
        </authorList>
    </citation>
    <scope>NUCLEOTIDE SEQUENCE [LARGE SCALE GENOMIC DNA]</scope>
    <source>
        <strain evidence="2">SpSt-81</strain>
    </source>
</reference>
<dbReference type="PANTHER" id="PTHR30548:SF2">
    <property type="entry name" value="2-HYDROXYACYL-COA DEHYDRATASE,D-COMPONENT"/>
    <property type="match status" value="1"/>
</dbReference>
<proteinExistence type="inferred from homology"/>
<dbReference type="AlphaFoldDB" id="A0A7C3RJL4"/>
<evidence type="ECO:0000256" key="1">
    <source>
        <dbReference type="ARBA" id="ARBA00005806"/>
    </source>
</evidence>
<comment type="caution">
    <text evidence="2">The sequence shown here is derived from an EMBL/GenBank/DDBJ whole genome shotgun (WGS) entry which is preliminary data.</text>
</comment>
<comment type="similarity">
    <text evidence="1">Belongs to the FldB/FldC dehydratase alpha/beta subunit family.</text>
</comment>
<dbReference type="InterPro" id="IPR010327">
    <property type="entry name" value="FldB/FldC_alpha/beta"/>
</dbReference>
<evidence type="ECO:0000313" key="2">
    <source>
        <dbReference type="EMBL" id="HFX13199.1"/>
    </source>
</evidence>
<gene>
    <name evidence="2" type="ORF">ENW00_03445</name>
</gene>
<dbReference type="Gene3D" id="3.40.50.11900">
    <property type="match status" value="1"/>
</dbReference>
<organism evidence="2">
    <name type="scientific">Dictyoglomus thermophilum</name>
    <dbReference type="NCBI Taxonomy" id="14"/>
    <lineage>
        <taxon>Bacteria</taxon>
        <taxon>Pseudomonadati</taxon>
        <taxon>Dictyoglomota</taxon>
        <taxon>Dictyoglomia</taxon>
        <taxon>Dictyoglomales</taxon>
        <taxon>Dictyoglomaceae</taxon>
        <taxon>Dictyoglomus</taxon>
    </lineage>
</organism>
<sequence length="408" mass="47710">MNIEKIIYEKNDLLKKLLNFSPVFWGAKAFVLKRYKNEHVTKVSYLYAIDLVRSIYSNKKKVVMVNIFTPTEIFYALDLYPLLPEVASGFLGAMGLIRRPLQESEEVVSAADVCSVHRGIIGLAKLNIFPNPDYLVTYTKPCHSPIYSFNIISRLKGGEYFVLDSYDKVDHLAENLEELYYYMSKRLNIKDANDKLKKTIHLSNEAYKYFEEVKELRRDHTVMDGKDFLDFAAMIFSSFGSKHGVLFFKTLRDEIKRRIKEGKELKPKIRLYWMHLGPYFKTDFFLWMREKGAYIVFEESTSISWEILDENNPFESLAKKMLNLKAFSTLEERFKLGTENVNKYKADGIIIFNQWGCRQGSVPSYLLRRKFMEEGIPTIVIDGDLIDETNFPKEQIKTRLEAFFEVIS</sequence>
<dbReference type="PANTHER" id="PTHR30548">
    <property type="entry name" value="2-HYDROXYGLUTARYL-COA DEHYDRATASE, D-COMPONENT-RELATED"/>
    <property type="match status" value="1"/>
</dbReference>
<name>A0A7C3RJL4_DICTH</name>